<dbReference type="Proteomes" id="UP000229757">
    <property type="component" value="Chromosome"/>
</dbReference>
<evidence type="ECO:0000313" key="1">
    <source>
        <dbReference type="EMBL" id="ATX76060.1"/>
    </source>
</evidence>
<dbReference type="PANTHER" id="PTHR30105:SF2">
    <property type="entry name" value="DIVERGENT POLYSACCHARIDE DEACETYLASE SUPERFAMILY"/>
    <property type="match status" value="1"/>
</dbReference>
<dbReference type="Pfam" id="PF04748">
    <property type="entry name" value="Polysacc_deac_2"/>
    <property type="match status" value="1"/>
</dbReference>
<dbReference type="InterPro" id="IPR011330">
    <property type="entry name" value="Glyco_hydro/deAcase_b/a-brl"/>
</dbReference>
<dbReference type="GO" id="GO:0005975">
    <property type="term" value="P:carbohydrate metabolic process"/>
    <property type="evidence" value="ECO:0007669"/>
    <property type="project" value="InterPro"/>
</dbReference>
<dbReference type="SUPFAM" id="SSF88713">
    <property type="entry name" value="Glycoside hydrolase/deacetylase"/>
    <property type="match status" value="1"/>
</dbReference>
<sequence>MPNSSLRFLLVQLMLTVLLSSSAVFVSAQGKIVLVIDDLGNQRRAGRSVIDSPWVTTVAIMPGRPFTEELAQYAFAQGKEIIIHMPMSNETDFPLGPLGLNRVDGKATLTENLHTALAGVPHAVGLSNHMGSRLTQDREAMGWVMAMLKQVGFYFFDSRTVSTTIAYQVAAQYQLPWSMRNIFLDHYRTEDFIAQQWHLALTKARQGETVTVIGHPYPETLRFLNNLQLDPSDLELLLPLSAVLNYADKVARPLRNFPQGL</sequence>
<protein>
    <submittedName>
        <fullName evidence="1">Divergent polysaccharide deacetylase family protein</fullName>
    </submittedName>
</protein>
<dbReference type="InterPro" id="IPR006837">
    <property type="entry name" value="Divergent_DAC"/>
</dbReference>
<dbReference type="RefSeq" id="WP_100256431.1">
    <property type="nucleotide sequence ID" value="NZ_CP011797.1"/>
</dbReference>
<gene>
    <name evidence="1" type="ORF">REIFOR_00892</name>
</gene>
<dbReference type="PANTHER" id="PTHR30105">
    <property type="entry name" value="UNCHARACTERIZED YIBQ-RELATED"/>
    <property type="match status" value="1"/>
</dbReference>
<dbReference type="Gene3D" id="3.20.20.370">
    <property type="entry name" value="Glycoside hydrolase/deacetylase"/>
    <property type="match status" value="1"/>
</dbReference>
<evidence type="ECO:0000313" key="2">
    <source>
        <dbReference type="Proteomes" id="UP000229757"/>
    </source>
</evidence>
<dbReference type="OrthoDB" id="9784811at2"/>
<dbReference type="AlphaFoldDB" id="A0A2K8KMH6"/>
<dbReference type="EMBL" id="CP011797">
    <property type="protein sequence ID" value="ATX76060.1"/>
    <property type="molecule type" value="Genomic_DNA"/>
</dbReference>
<proteinExistence type="predicted"/>
<accession>A0A2K8KMH6</accession>
<name>A0A2K8KMH6_9GAMM</name>
<dbReference type="KEGG" id="rfo:REIFOR_00892"/>
<organism evidence="1 2">
    <name type="scientific">Reinekea forsetii</name>
    <dbReference type="NCBI Taxonomy" id="1336806"/>
    <lineage>
        <taxon>Bacteria</taxon>
        <taxon>Pseudomonadati</taxon>
        <taxon>Pseudomonadota</taxon>
        <taxon>Gammaproteobacteria</taxon>
        <taxon>Oceanospirillales</taxon>
        <taxon>Saccharospirillaceae</taxon>
        <taxon>Reinekea</taxon>
    </lineage>
</organism>
<reference evidence="1 2" key="1">
    <citation type="journal article" date="2017" name="Environ. Microbiol.">
        <title>Genomic and physiological analyses of 'Reinekea forsetii' reveal a versatile opportunistic lifestyle during spring algae blooms.</title>
        <authorList>
            <person name="Avci B."/>
            <person name="Hahnke R.L."/>
            <person name="Chafee M."/>
            <person name="Fischer T."/>
            <person name="Gruber-Vodicka H."/>
            <person name="Tegetmeyer H.E."/>
            <person name="Harder J."/>
            <person name="Fuchs B.M."/>
            <person name="Amann R.I."/>
            <person name="Teeling H."/>
        </authorList>
    </citation>
    <scope>NUCLEOTIDE SEQUENCE [LARGE SCALE GENOMIC DNA]</scope>
    <source>
        <strain evidence="1 2">Hel1_31_D35</strain>
    </source>
</reference>
<keyword evidence="2" id="KW-1185">Reference proteome</keyword>
<dbReference type="CDD" id="cd10936">
    <property type="entry name" value="CE4_DAC2"/>
    <property type="match status" value="1"/>
</dbReference>